<dbReference type="PROSITE" id="PS50088">
    <property type="entry name" value="ANK_REPEAT"/>
    <property type="match status" value="3"/>
</dbReference>
<feature type="repeat" description="ANK" evidence="7">
    <location>
        <begin position="186"/>
        <end position="218"/>
    </location>
</feature>
<evidence type="ECO:0000256" key="2">
    <source>
        <dbReference type="ARBA" id="ARBA00022692"/>
    </source>
</evidence>
<comment type="similarity">
    <text evidence="8">Belongs to the DHHC palmitoyltransferase family.</text>
</comment>
<evidence type="ECO:0000256" key="8">
    <source>
        <dbReference type="RuleBase" id="RU079119"/>
    </source>
</evidence>
<dbReference type="InterPro" id="IPR002110">
    <property type="entry name" value="Ankyrin_rpt"/>
</dbReference>
<keyword evidence="3" id="KW-0677">Repeat</keyword>
<evidence type="ECO:0000256" key="3">
    <source>
        <dbReference type="ARBA" id="ARBA00022737"/>
    </source>
</evidence>
<dbReference type="PANTHER" id="PTHR24161">
    <property type="entry name" value="ANK_REP_REGION DOMAIN-CONTAINING PROTEIN-RELATED"/>
    <property type="match status" value="1"/>
</dbReference>
<reference evidence="11" key="1">
    <citation type="submission" date="2021-02" db="EMBL/GenBank/DDBJ databases">
        <authorList>
            <person name="Nowell W R."/>
        </authorList>
    </citation>
    <scope>NUCLEOTIDE SEQUENCE</scope>
</reference>
<comment type="catalytic activity">
    <reaction evidence="8">
        <text>L-cysteinyl-[protein] + hexadecanoyl-CoA = S-hexadecanoyl-L-cysteinyl-[protein] + CoA</text>
        <dbReference type="Rhea" id="RHEA:36683"/>
        <dbReference type="Rhea" id="RHEA-COMP:10131"/>
        <dbReference type="Rhea" id="RHEA-COMP:11032"/>
        <dbReference type="ChEBI" id="CHEBI:29950"/>
        <dbReference type="ChEBI" id="CHEBI:57287"/>
        <dbReference type="ChEBI" id="CHEBI:57379"/>
        <dbReference type="ChEBI" id="CHEBI:74151"/>
        <dbReference type="EC" id="2.3.1.225"/>
    </reaction>
</comment>
<feature type="transmembrane region" description="Helical" evidence="8">
    <location>
        <begin position="468"/>
        <end position="485"/>
    </location>
</feature>
<comment type="domain">
    <text evidence="8">The DHHC domain is required for palmitoyltransferase activity.</text>
</comment>
<dbReference type="EMBL" id="CAJOBC010000730">
    <property type="protein sequence ID" value="CAF3619712.1"/>
    <property type="molecule type" value="Genomic_DNA"/>
</dbReference>
<dbReference type="SMART" id="SM00248">
    <property type="entry name" value="ANK"/>
    <property type="match status" value="5"/>
</dbReference>
<dbReference type="Pfam" id="PF12796">
    <property type="entry name" value="Ank_2"/>
    <property type="match status" value="2"/>
</dbReference>
<evidence type="ECO:0000256" key="6">
    <source>
        <dbReference type="ARBA" id="ARBA00023136"/>
    </source>
</evidence>
<dbReference type="EMBL" id="CAJNOQ010000730">
    <property type="protein sequence ID" value="CAF0832643.1"/>
    <property type="molecule type" value="Genomic_DNA"/>
</dbReference>
<dbReference type="EC" id="2.3.1.225" evidence="8"/>
<evidence type="ECO:0000256" key="1">
    <source>
        <dbReference type="ARBA" id="ARBA00004141"/>
    </source>
</evidence>
<keyword evidence="4 8" id="KW-1133">Transmembrane helix</keyword>
<dbReference type="Proteomes" id="UP000663829">
    <property type="component" value="Unassembled WGS sequence"/>
</dbReference>
<dbReference type="PANTHER" id="PTHR24161:SF85">
    <property type="entry name" value="PALMITOYLTRANSFERASE HIP14"/>
    <property type="match status" value="1"/>
</dbReference>
<dbReference type="AlphaFoldDB" id="A0A813UWG6"/>
<dbReference type="InterPro" id="IPR036770">
    <property type="entry name" value="Ankyrin_rpt-contain_sf"/>
</dbReference>
<dbReference type="GO" id="GO:0016020">
    <property type="term" value="C:membrane"/>
    <property type="evidence" value="ECO:0007669"/>
    <property type="project" value="UniProtKB-SubCell"/>
</dbReference>
<keyword evidence="5 7" id="KW-0040">ANK repeat</keyword>
<accession>A0A813UWG6</accession>
<dbReference type="InterPro" id="IPR001594">
    <property type="entry name" value="Palmitoyltrfase_DHHC"/>
</dbReference>
<keyword evidence="6 8" id="KW-0472">Membrane</keyword>
<evidence type="ECO:0000256" key="4">
    <source>
        <dbReference type="ARBA" id="ARBA00022989"/>
    </source>
</evidence>
<proteinExistence type="inferred from homology"/>
<dbReference type="SUPFAM" id="SSF48403">
    <property type="entry name" value="Ankyrin repeat"/>
    <property type="match status" value="1"/>
</dbReference>
<keyword evidence="2 8" id="KW-0812">Transmembrane</keyword>
<evidence type="ECO:0000259" key="10">
    <source>
        <dbReference type="Pfam" id="PF01529"/>
    </source>
</evidence>
<comment type="caution">
    <text evidence="11">The sequence shown here is derived from an EMBL/GenBank/DDBJ whole genome shotgun (WGS) entry which is preliminary data.</text>
</comment>
<evidence type="ECO:0000256" key="9">
    <source>
        <dbReference type="SAM" id="MobiDB-lite"/>
    </source>
</evidence>
<feature type="compositionally biased region" description="Low complexity" evidence="9">
    <location>
        <begin position="55"/>
        <end position="66"/>
    </location>
</feature>
<feature type="region of interest" description="Disordered" evidence="9">
    <location>
        <begin position="55"/>
        <end position="95"/>
    </location>
</feature>
<evidence type="ECO:0000313" key="11">
    <source>
        <dbReference type="EMBL" id="CAF0832643.1"/>
    </source>
</evidence>
<dbReference type="Pfam" id="PF01529">
    <property type="entry name" value="DHHC"/>
    <property type="match status" value="1"/>
</dbReference>
<dbReference type="Proteomes" id="UP000681722">
    <property type="component" value="Unassembled WGS sequence"/>
</dbReference>
<keyword evidence="8" id="KW-0012">Acyltransferase</keyword>
<dbReference type="Gene3D" id="1.25.40.20">
    <property type="entry name" value="Ankyrin repeat-containing domain"/>
    <property type="match status" value="1"/>
</dbReference>
<dbReference type="OrthoDB" id="6781668at2759"/>
<feature type="domain" description="Palmitoyltransferase DHHC" evidence="10">
    <location>
        <begin position="423"/>
        <end position="548"/>
    </location>
</feature>
<evidence type="ECO:0000256" key="7">
    <source>
        <dbReference type="PROSITE-ProRule" id="PRU00023"/>
    </source>
</evidence>
<gene>
    <name evidence="11" type="ORF">GPM918_LOCUS5137</name>
    <name evidence="12" type="ORF">SRO942_LOCUS5137</name>
</gene>
<feature type="repeat" description="ANK" evidence="7">
    <location>
        <begin position="219"/>
        <end position="251"/>
    </location>
</feature>
<name>A0A813UWG6_9BILA</name>
<feature type="repeat" description="ANK" evidence="7">
    <location>
        <begin position="152"/>
        <end position="184"/>
    </location>
</feature>
<dbReference type="GO" id="GO:0019706">
    <property type="term" value="F:protein-cysteine S-palmitoyltransferase activity"/>
    <property type="evidence" value="ECO:0007669"/>
    <property type="project" value="UniProtKB-EC"/>
</dbReference>
<protein>
    <recommendedName>
        <fullName evidence="8">Palmitoyltransferase</fullName>
        <ecNumber evidence="8">2.3.1.225</ecNumber>
    </recommendedName>
</protein>
<dbReference type="PROSITE" id="PS50297">
    <property type="entry name" value="ANK_REP_REGION"/>
    <property type="match status" value="3"/>
</dbReference>
<evidence type="ECO:0000313" key="13">
    <source>
        <dbReference type="Proteomes" id="UP000663829"/>
    </source>
</evidence>
<feature type="transmembrane region" description="Helical" evidence="8">
    <location>
        <begin position="523"/>
        <end position="542"/>
    </location>
</feature>
<organism evidence="11 13">
    <name type="scientific">Didymodactylos carnosus</name>
    <dbReference type="NCBI Taxonomy" id="1234261"/>
    <lineage>
        <taxon>Eukaryota</taxon>
        <taxon>Metazoa</taxon>
        <taxon>Spiralia</taxon>
        <taxon>Gnathifera</taxon>
        <taxon>Rotifera</taxon>
        <taxon>Eurotatoria</taxon>
        <taxon>Bdelloidea</taxon>
        <taxon>Philodinida</taxon>
        <taxon>Philodinidae</taxon>
        <taxon>Didymodactylos</taxon>
    </lineage>
</organism>
<dbReference type="PROSITE" id="PS50216">
    <property type="entry name" value="DHHC"/>
    <property type="match status" value="1"/>
</dbReference>
<evidence type="ECO:0000256" key="5">
    <source>
        <dbReference type="ARBA" id="ARBA00023043"/>
    </source>
</evidence>
<keyword evidence="13" id="KW-1185">Reference proteome</keyword>
<comment type="subcellular location">
    <subcellularLocation>
        <location evidence="1">Membrane</location>
        <topology evidence="1">Multi-pass membrane protein</topology>
    </subcellularLocation>
</comment>
<feature type="compositionally biased region" description="Basic residues" evidence="9">
    <location>
        <begin position="78"/>
        <end position="94"/>
    </location>
</feature>
<keyword evidence="8" id="KW-0808">Transferase</keyword>
<sequence>MSNNQDIPNASEQQANIHSASSPASLMLAMMNDPQFSDQIRQMNPQLFARMMRMPSSPQDLSSPDQTVDPSSHDYNHGHGHSHSHSGSCKHAHGGPRMNNFMRATQPISTVPPKLPPSTEMKIVQAVQYGEIERCKQLIESGQADVNSPDEEGCYLLHWASINNHVEIVRYLIEKGAVVDIAGGDLRSTPLHWACRQGCLETFFLLIDNGASIESQDSCGTQSIHLASQYGQLKLVAYLLSQGIDVDCKDGQSFTPLIYSCMGSPNTYYCATQILLSFGAQINYQEPKRLYTPLHFAISTNNAVATRVLLRHPQINLTLKNVDGQDPLIYSDKIRKNADATYLIQEKLSDQKLHVKGPTKLKRISADNWNTLEHFCYHVFTIYGIYCIYCIKKVNPGYLRRISDNKQRENVCIEFAKDSKWTPEHFCVTCIIRRPLRSKHCPVCHACVEKFDHHCTWLDACIGGRNHFYFIRVLTFGTCALFLWIKQGFSLLASQPSLSLWDILVVQFDPWFVYISILTIFNTFWVLFMTLFHLYNSIIYGVTINERLTRFRYDYFRDSSGKFKNPFKQSVVQNFLETFGLFRLLYMCNYKMIDWAKVYDLNDIQLSSNNKIS</sequence>
<evidence type="ECO:0000313" key="12">
    <source>
        <dbReference type="EMBL" id="CAF3619712.1"/>
    </source>
</evidence>